<dbReference type="RefSeq" id="WP_072299830.1">
    <property type="nucleotide sequence ID" value="NZ_FPIP01000003.1"/>
</dbReference>
<evidence type="ECO:0000256" key="2">
    <source>
        <dbReference type="SAM" id="SignalP"/>
    </source>
</evidence>
<keyword evidence="2" id="KW-0732">Signal</keyword>
<dbReference type="InterPro" id="IPR012674">
    <property type="entry name" value="Calycin"/>
</dbReference>
<feature type="chain" id="PRO_5038727269" evidence="2">
    <location>
        <begin position="22"/>
        <end position="633"/>
    </location>
</feature>
<organism evidence="4 5">
    <name type="scientific">Ruminococcus flavefaciens</name>
    <dbReference type="NCBI Taxonomy" id="1265"/>
    <lineage>
        <taxon>Bacteria</taxon>
        <taxon>Bacillati</taxon>
        <taxon>Bacillota</taxon>
        <taxon>Clostridia</taxon>
        <taxon>Eubacteriales</taxon>
        <taxon>Oscillospiraceae</taxon>
        <taxon>Ruminococcus</taxon>
    </lineage>
</organism>
<accession>A0A1K1MY29</accession>
<evidence type="ECO:0000313" key="4">
    <source>
        <dbReference type="EMBL" id="SFW28019.1"/>
    </source>
</evidence>
<dbReference type="Proteomes" id="UP000183461">
    <property type="component" value="Unassembled WGS sequence"/>
</dbReference>
<feature type="domain" description="GLUG" evidence="3">
    <location>
        <begin position="435"/>
        <end position="459"/>
    </location>
</feature>
<dbReference type="Gene3D" id="2.40.128.20">
    <property type="match status" value="1"/>
</dbReference>
<gene>
    <name evidence="4" type="ORF">SAMN02910280_1501</name>
</gene>
<dbReference type="Gene3D" id="2.160.20.110">
    <property type="match status" value="1"/>
</dbReference>
<name>A0A1K1MY29_RUMFL</name>
<protein>
    <submittedName>
        <fullName evidence="4">The GLUG motif-containing protein</fullName>
    </submittedName>
</protein>
<dbReference type="EMBL" id="FPIP01000003">
    <property type="protein sequence ID" value="SFW28019.1"/>
    <property type="molecule type" value="Genomic_DNA"/>
</dbReference>
<dbReference type="PROSITE" id="PS51257">
    <property type="entry name" value="PROKAR_LIPOPROTEIN"/>
    <property type="match status" value="1"/>
</dbReference>
<dbReference type="InterPro" id="IPR011493">
    <property type="entry name" value="GLUG"/>
</dbReference>
<proteinExistence type="predicted"/>
<feature type="region of interest" description="Disordered" evidence="1">
    <location>
        <begin position="613"/>
        <end position="633"/>
    </location>
</feature>
<dbReference type="Pfam" id="PF07581">
    <property type="entry name" value="Glug"/>
    <property type="match status" value="1"/>
</dbReference>
<feature type="signal peptide" evidence="2">
    <location>
        <begin position="1"/>
        <end position="21"/>
    </location>
</feature>
<reference evidence="4 5" key="1">
    <citation type="submission" date="2016-11" db="EMBL/GenBank/DDBJ databases">
        <authorList>
            <person name="Jaros S."/>
            <person name="Januszkiewicz K."/>
            <person name="Wedrychowicz H."/>
        </authorList>
    </citation>
    <scope>NUCLEOTIDE SEQUENCE [LARGE SCALE GENOMIC DNA]</scope>
    <source>
        <strain evidence="4 5">YL228</strain>
    </source>
</reference>
<evidence type="ECO:0000256" key="1">
    <source>
        <dbReference type="SAM" id="MobiDB-lite"/>
    </source>
</evidence>
<feature type="compositionally biased region" description="Acidic residues" evidence="1">
    <location>
        <begin position="622"/>
        <end position="633"/>
    </location>
</feature>
<evidence type="ECO:0000259" key="3">
    <source>
        <dbReference type="Pfam" id="PF07581"/>
    </source>
</evidence>
<evidence type="ECO:0000313" key="5">
    <source>
        <dbReference type="Proteomes" id="UP000183461"/>
    </source>
</evidence>
<sequence length="633" mass="67261">MKRLVTISAVLAMAVSLCACGSESSSSDSVKTEATTVAEKLSPADQLLEDVKGTYDELFTVICDPKYDQIWLDNCGKFVGKDMAESTAEMLKNSCTGNVYGEEAVKAYANTENIQFDCFFINGVKQFVFNGSNISGLDDSGKKVFEHEYKFVKNFSLGGMMDGYLYETSDKDAGEFRYFLMMPDTPASTYHIEFRYGSDMDALAEYDKGAYAYWLAAGIPADCDEKLITDCITLFAEENLSEMTEQKSGDKIEIGTAEELTAFAKSVSDGSKDGYAGKTVVLTNDIDCTDIEWTPIGTMNLENMEDHSCMFQGVFDGQGHKISNVTYTTNTPVCGAGIIGMNLGEVKNLTAENINIRCTDTFSMAVGAVVGYNMGEIHDVVLTGENEIAGVNAVGGIAGGSTKHVHDCKVDGTTVKVLGDNDFSSGRIIQCDVAECGGLIIGGSFGGTMENCTAKGKIVAEGNEPVGLGGIAGCLEMMDSVSDCTADVEIISAKGGHAIGGLCGYSGTHSKGDVALKTEGIETHEYPGIIKNCNITVKMNVTNATHVGGLIGTGLYYYGEETAFKIIDCSVNGEIVGAVTPGAVAGRAENSVIESCEASITYDGSELTDKIGKTDKMYESADQGENEEEKSAA</sequence>
<dbReference type="AlphaFoldDB" id="A0A1K1MY29"/>